<evidence type="ECO:0000313" key="1">
    <source>
        <dbReference type="EMBL" id="CEO16495.1"/>
    </source>
</evidence>
<sequence length="128" mass="14876">MINENLIRDKFYEILSSKDIEEQQNMGFNNIDKIKRYEFFRESFVKEFKALIEDPNTNISNVYNMAYCNVDKIARSPDTAIVKAICQGDYDLVDSMLTALNIDPNTKVSTLKHEASSLLRFALIIRKR</sequence>
<dbReference type="RefSeq" id="WP_023507118.1">
    <property type="nucleotide sequence ID" value="NZ_LN794217.1"/>
</dbReference>
<evidence type="ECO:0000313" key="2">
    <source>
        <dbReference type="Proteomes" id="UP000018149"/>
    </source>
</evidence>
<dbReference type="KEGG" id="rmc:RMONA_00335"/>
<name>A0A0B7J0J0_9RICK</name>
<protein>
    <submittedName>
        <fullName evidence="1">Uncharacterized protein</fullName>
    </submittedName>
</protein>
<organism evidence="1 2">
    <name type="scientific">Rickettsia monacensis</name>
    <dbReference type="NCBI Taxonomy" id="109232"/>
    <lineage>
        <taxon>Bacteria</taxon>
        <taxon>Pseudomonadati</taxon>
        <taxon>Pseudomonadota</taxon>
        <taxon>Alphaproteobacteria</taxon>
        <taxon>Rickettsiales</taxon>
        <taxon>Rickettsiaceae</taxon>
        <taxon>Rickettsieae</taxon>
        <taxon>Rickettsia</taxon>
        <taxon>spotted fever group</taxon>
    </lineage>
</organism>
<proteinExistence type="predicted"/>
<gene>
    <name evidence="1" type="ORF">RMONA_00335</name>
</gene>
<reference evidence="2" key="2">
    <citation type="submission" date="2015-01" db="EMBL/GenBank/DDBJ databases">
        <authorList>
            <person name="Felsheim R."/>
        </authorList>
    </citation>
    <scope>NUCLEOTIDE SEQUENCE [LARGE SCALE GENOMIC DNA]</scope>
    <source>
        <strain evidence="2">IrR/Munich</strain>
    </source>
</reference>
<dbReference type="EMBL" id="LN794217">
    <property type="protein sequence ID" value="CEO16495.1"/>
    <property type="molecule type" value="Genomic_DNA"/>
</dbReference>
<dbReference type="AlphaFoldDB" id="A0A0B7J0J0"/>
<dbReference type="STRING" id="109232.RMONA_00335"/>
<keyword evidence="2" id="KW-1185">Reference proteome</keyword>
<reference evidence="1 2" key="1">
    <citation type="submission" date="2015-01" db="EMBL/GenBank/DDBJ databases">
        <title>Draft genome sequence of Rickettsia monacensis strain IrR/Munich.</title>
        <authorList>
            <person name="Felsheim R.F."/>
            <person name="Johnson S.L."/>
            <person name="Kurtti T.J."/>
            <person name="Munderloh U.G."/>
        </authorList>
    </citation>
    <scope>NUCLEOTIDE SEQUENCE [LARGE SCALE GENOMIC DNA]</scope>
    <source>
        <strain evidence="1 2">IrR/Munich</strain>
    </source>
</reference>
<accession>A0A0B7J0J0</accession>
<dbReference type="HOGENOM" id="CLU_123336_1_0_5"/>
<dbReference type="Proteomes" id="UP000018149">
    <property type="component" value="Chromosome I"/>
</dbReference>